<dbReference type="STRING" id="445971.ANASTE_00563"/>
<dbReference type="GeneID" id="97999493"/>
<evidence type="ECO:0000313" key="1">
    <source>
        <dbReference type="EMBL" id="EDS72851.1"/>
    </source>
</evidence>
<dbReference type="EMBL" id="ABIL02000005">
    <property type="protein sequence ID" value="EDS72851.1"/>
    <property type="molecule type" value="Genomic_DNA"/>
</dbReference>
<reference evidence="1" key="1">
    <citation type="submission" date="2008-01" db="EMBL/GenBank/DDBJ databases">
        <authorList>
            <person name="Fulton L."/>
            <person name="Clifton S."/>
            <person name="Fulton B."/>
            <person name="Xu J."/>
            <person name="Minx P."/>
            <person name="Pepin K.H."/>
            <person name="Johnson M."/>
            <person name="Thiruvilangam P."/>
            <person name="Bhonagiri V."/>
            <person name="Nash W.E."/>
            <person name="Mardis E.R."/>
            <person name="Wilson R.K."/>
        </authorList>
    </citation>
    <scope>NUCLEOTIDE SEQUENCE [LARGE SCALE GENOMIC DNA]</scope>
    <source>
        <strain evidence="1">DSM 17244</strain>
    </source>
</reference>
<dbReference type="RefSeq" id="WP_007049015.1">
    <property type="nucleotide sequence ID" value="NZ_DS560015.1"/>
</dbReference>
<accession>B1C764</accession>
<organism evidence="1 2">
    <name type="scientific">Anaerofustis stercorihominis DSM 17244</name>
    <dbReference type="NCBI Taxonomy" id="445971"/>
    <lineage>
        <taxon>Bacteria</taxon>
        <taxon>Bacillati</taxon>
        <taxon>Bacillota</taxon>
        <taxon>Clostridia</taxon>
        <taxon>Eubacteriales</taxon>
        <taxon>Eubacteriaceae</taxon>
        <taxon>Anaerofustis</taxon>
    </lineage>
</organism>
<evidence type="ECO:0000313" key="2">
    <source>
        <dbReference type="Proteomes" id="UP000005178"/>
    </source>
</evidence>
<name>B1C764_9FIRM</name>
<keyword evidence="2" id="KW-1185">Reference proteome</keyword>
<comment type="caution">
    <text evidence="1">The sequence shown here is derived from an EMBL/GenBank/DDBJ whole genome shotgun (WGS) entry which is preliminary data.</text>
</comment>
<dbReference type="HOGENOM" id="CLU_164817_1_0_9"/>
<dbReference type="Proteomes" id="UP000005178">
    <property type="component" value="Unassembled WGS sequence"/>
</dbReference>
<dbReference type="eggNOG" id="ENOG50331C2">
    <property type="taxonomic scope" value="Bacteria"/>
</dbReference>
<sequence length="74" mass="8658">MAKSNLVKINKMIEEKVKGGYKRVEDTVTGSYKKIEDRVVDTYEKIEDKFVDNYLTEDGETIEEAKVRLKNKKK</sequence>
<reference evidence="1" key="2">
    <citation type="submission" date="2013-08" db="EMBL/GenBank/DDBJ databases">
        <title>Draft genome sequence of Anaerofustis stercorihominis (DSM 17244).</title>
        <authorList>
            <person name="Sudarsanam P."/>
            <person name="Ley R."/>
            <person name="Guruge J."/>
            <person name="Turnbaugh P.J."/>
            <person name="Mahowald M."/>
            <person name="Liep D."/>
            <person name="Gordon J."/>
        </authorList>
    </citation>
    <scope>NUCLEOTIDE SEQUENCE</scope>
    <source>
        <strain evidence="1">DSM 17244</strain>
    </source>
</reference>
<gene>
    <name evidence="1" type="ORF">ANASTE_00563</name>
</gene>
<proteinExistence type="predicted"/>
<dbReference type="AlphaFoldDB" id="B1C764"/>
<dbReference type="OrthoDB" id="2223469at2"/>
<protein>
    <submittedName>
        <fullName evidence="1">Uncharacterized protein</fullName>
    </submittedName>
</protein>